<dbReference type="Proteomes" id="UP001328107">
    <property type="component" value="Unassembled WGS sequence"/>
</dbReference>
<feature type="non-terminal residue" evidence="2">
    <location>
        <position position="1"/>
    </location>
</feature>
<gene>
    <name evidence="2" type="ORF">PMAYCL1PPCAC_18502</name>
</gene>
<protein>
    <submittedName>
        <fullName evidence="2">Uncharacterized protein</fullName>
    </submittedName>
</protein>
<feature type="chain" id="PRO_5042898514" evidence="1">
    <location>
        <begin position="44"/>
        <end position="158"/>
    </location>
</feature>
<comment type="caution">
    <text evidence="2">The sequence shown here is derived from an EMBL/GenBank/DDBJ whole genome shotgun (WGS) entry which is preliminary data.</text>
</comment>
<evidence type="ECO:0000256" key="1">
    <source>
        <dbReference type="SAM" id="SignalP"/>
    </source>
</evidence>
<reference evidence="3" key="1">
    <citation type="submission" date="2022-10" db="EMBL/GenBank/DDBJ databases">
        <title>Genome assembly of Pristionchus species.</title>
        <authorList>
            <person name="Yoshida K."/>
            <person name="Sommer R.J."/>
        </authorList>
    </citation>
    <scope>NUCLEOTIDE SEQUENCE [LARGE SCALE GENOMIC DNA]</scope>
    <source>
        <strain evidence="3">RS5460</strain>
    </source>
</reference>
<evidence type="ECO:0000313" key="3">
    <source>
        <dbReference type="Proteomes" id="UP001328107"/>
    </source>
</evidence>
<keyword evidence="1" id="KW-0732">Signal</keyword>
<sequence>SSSLQIVFFPSSLHNSLQPFLVSMIRFFLSSLLLLSIAEIASAEMFQPNCTNNKDGRKLSCYSCMGRDLENCDWGLSCCKGSCFKLIDNEHELIVKGCTNGNEEDASMKVRELDVKLYWDKNAKVKGESYFCKGEQFCNSSPSSFFSLLFVPLLARFL</sequence>
<name>A0AAN5CPY5_9BILA</name>
<evidence type="ECO:0000313" key="2">
    <source>
        <dbReference type="EMBL" id="GMR48307.1"/>
    </source>
</evidence>
<organism evidence="2 3">
    <name type="scientific">Pristionchus mayeri</name>
    <dbReference type="NCBI Taxonomy" id="1317129"/>
    <lineage>
        <taxon>Eukaryota</taxon>
        <taxon>Metazoa</taxon>
        <taxon>Ecdysozoa</taxon>
        <taxon>Nematoda</taxon>
        <taxon>Chromadorea</taxon>
        <taxon>Rhabditida</taxon>
        <taxon>Rhabditina</taxon>
        <taxon>Diplogasteromorpha</taxon>
        <taxon>Diplogasteroidea</taxon>
        <taxon>Neodiplogasteridae</taxon>
        <taxon>Pristionchus</taxon>
    </lineage>
</organism>
<proteinExistence type="predicted"/>
<dbReference type="AlphaFoldDB" id="A0AAN5CPY5"/>
<dbReference type="EMBL" id="BTRK01000004">
    <property type="protein sequence ID" value="GMR48307.1"/>
    <property type="molecule type" value="Genomic_DNA"/>
</dbReference>
<accession>A0AAN5CPY5</accession>
<keyword evidence="3" id="KW-1185">Reference proteome</keyword>
<feature type="signal peptide" evidence="1">
    <location>
        <begin position="1"/>
        <end position="43"/>
    </location>
</feature>